<evidence type="ECO:0008006" key="3">
    <source>
        <dbReference type="Google" id="ProtNLM"/>
    </source>
</evidence>
<reference evidence="1 2" key="1">
    <citation type="submission" date="2017-06" db="EMBL/GenBank/DDBJ databases">
        <authorList>
            <person name="Kim H.J."/>
            <person name="Triplett B.A."/>
        </authorList>
    </citation>
    <scope>NUCLEOTIDE SEQUENCE [LARGE SCALE GENOMIC DNA]</scope>
    <source>
        <strain evidence="1 2">DS15</strain>
    </source>
</reference>
<proteinExistence type="predicted"/>
<organism evidence="1 2">
    <name type="scientific">Sphingopyxis indica</name>
    <dbReference type="NCBI Taxonomy" id="436663"/>
    <lineage>
        <taxon>Bacteria</taxon>
        <taxon>Pseudomonadati</taxon>
        <taxon>Pseudomonadota</taxon>
        <taxon>Alphaproteobacteria</taxon>
        <taxon>Sphingomonadales</taxon>
        <taxon>Sphingomonadaceae</taxon>
        <taxon>Sphingopyxis</taxon>
    </lineage>
</organism>
<dbReference type="SUPFAM" id="SSF47616">
    <property type="entry name" value="GST C-terminal domain-like"/>
    <property type="match status" value="1"/>
</dbReference>
<dbReference type="AlphaFoldDB" id="A0A239LD84"/>
<evidence type="ECO:0000313" key="1">
    <source>
        <dbReference type="EMBL" id="SNT27599.1"/>
    </source>
</evidence>
<protein>
    <recommendedName>
        <fullName evidence="3">Glutathione S-transferase</fullName>
    </recommendedName>
</protein>
<evidence type="ECO:0000313" key="2">
    <source>
        <dbReference type="Proteomes" id="UP000198339"/>
    </source>
</evidence>
<dbReference type="InterPro" id="IPR036282">
    <property type="entry name" value="Glutathione-S-Trfase_C_sf"/>
</dbReference>
<dbReference type="Gene3D" id="1.20.1050.10">
    <property type="match status" value="1"/>
</dbReference>
<keyword evidence="2" id="KW-1185">Reference proteome</keyword>
<name>A0A239LD84_9SPHN</name>
<accession>A0A239LD84</accession>
<dbReference type="EMBL" id="FZPA01000021">
    <property type="protein sequence ID" value="SNT27599.1"/>
    <property type="molecule type" value="Genomic_DNA"/>
</dbReference>
<sequence>MVADAYLFTVLGWMPGFSIDLNRWPNTEAYTQLVANRPSVASAHAREAEIPPVE</sequence>
<gene>
    <name evidence="1" type="ORF">SAMN06295955_12130</name>
</gene>
<dbReference type="Proteomes" id="UP000198339">
    <property type="component" value="Unassembled WGS sequence"/>
</dbReference>